<keyword evidence="1" id="KW-0175">Coiled coil</keyword>
<organism evidence="8 9">
    <name type="scientific">Plasmodium falciparum (isolate Dd2)</name>
    <dbReference type="NCBI Taxonomy" id="57267"/>
    <lineage>
        <taxon>Eukaryota</taxon>
        <taxon>Sar</taxon>
        <taxon>Alveolata</taxon>
        <taxon>Apicomplexa</taxon>
        <taxon>Aconoidasida</taxon>
        <taxon>Haemosporida</taxon>
        <taxon>Plasmodiidae</taxon>
        <taxon>Plasmodium</taxon>
        <taxon>Plasmodium (Laverania)</taxon>
    </lineage>
</organism>
<dbReference type="InterPro" id="IPR054595">
    <property type="entry name" value="DBL_C"/>
</dbReference>
<feature type="compositionally biased region" description="Polar residues" evidence="2">
    <location>
        <begin position="609"/>
        <end position="624"/>
    </location>
</feature>
<evidence type="ECO:0000259" key="4">
    <source>
        <dbReference type="Pfam" id="PF03011"/>
    </source>
</evidence>
<dbReference type="KEGG" id="pfd:PFDG_00185"/>
<feature type="domain" description="Duffy-antigen binding" evidence="5">
    <location>
        <begin position="1993"/>
        <end position="2130"/>
    </location>
</feature>
<feature type="compositionally biased region" description="Polar residues" evidence="2">
    <location>
        <begin position="957"/>
        <end position="975"/>
    </location>
</feature>
<dbReference type="Pfam" id="PF05424">
    <property type="entry name" value="Duffy_binding"/>
    <property type="match status" value="4"/>
</dbReference>
<dbReference type="InterPro" id="IPR041480">
    <property type="entry name" value="CIDR1_gamma"/>
</dbReference>
<dbReference type="FunFam" id="1.20.58.830:FF:000003">
    <property type="entry name" value="Erythrocyte membrane protein 1, PfEMP1"/>
    <property type="match status" value="1"/>
</dbReference>
<accession>A0A0L7LW95</accession>
<dbReference type="Gene3D" id="1.20.58.830">
    <property type="match status" value="5"/>
</dbReference>
<dbReference type="Gene3D" id="1.20.1310.20">
    <property type="entry name" value="Duffy-antigen binding domain"/>
    <property type="match status" value="4"/>
</dbReference>
<protein>
    <submittedName>
        <fullName evidence="8">PfEMP1</fullName>
    </submittedName>
</protein>
<feature type="region of interest" description="Disordered" evidence="2">
    <location>
        <begin position="1463"/>
        <end position="1496"/>
    </location>
</feature>
<feature type="domain" description="Cysteine-rich interdomain region 1 gamma" evidence="6">
    <location>
        <begin position="1224"/>
        <end position="1277"/>
    </location>
</feature>
<dbReference type="EMBL" id="DS016070">
    <property type="protein sequence ID" value="KOB84864.1"/>
    <property type="molecule type" value="Genomic_DNA"/>
</dbReference>
<evidence type="ECO:0000313" key="8">
    <source>
        <dbReference type="EMBL" id="KOB84864.1"/>
    </source>
</evidence>
<sequence length="2386" mass="276154">MLARSFADIGDIVRGKDLYLGGRGRDQLESKLKEIFAKIHDDVTSTSGKNGKALKARYQKDGPDYYQLREDWWNNNRKMVWYAITCGAAGSQYFRGTCGSGKTPTQGDCRCKTNVVPTYFDYVPQFLRWFEEWAEDFCRKRKKQLTDAIQKCRGEYQGDPRYCSRNGFDCERTIYKKGYFVIDKGCINCLYACNPYVEWIDNQRKQFDKQKKKYDEEMQKYTNGGGGGGNRRLRRGATTTNYDGYESKFYEQLKKNKYGKVDEFLEKLSKGKICEDHPEVKKKTHVNFNENLDDIFSHTEYCQPCPPCGVERKGDEWKEKNDGQCKGGNLYTISTSAESTDINVLSFGDKGDEIKSKIDKFCNQTSGSSVVAGGSGDCGGTNNSDSSLCEPWKCYKEDDIEKRGVDDEVYNKEVKGAGGLCILENKKHKRGNNSSNEPKEIQKTYNDFFYYWVAHMLKDSIHWKKKLEKCLQNGNKKCGNQKCEKPCDCFKRWVEKKQQEWEDIKKHFKKQNIGAETGCNPIVTLEGVLKLQFLNENTEEHKKNNVSAEEAKEIKQLSKIIEKKNQEEAASGVVVVPTCGEGADNEKETLMDKLIDYERGEATKCKNCEQPQQPAGGRSETNGPQSPPADDPNHDDEDDPVDDPNKIRSIKFEDEKGKEPDFNDPEEEDDEDEDDDVEEASEEVEGPKVEVETVKPCQIVATLFSNVDNLTQACTLKYGYPQRHWGWKCVTSGEKTTGSICVPPRRRKLYVGKLEQWAKTVVEPRPGETTQVSTSAGTSSPSNSRDVDLRNAFVESAAVETFFLWDRYKKEWLAQKKAEQARQNGELLFLNGGSPQPPGSGSDDNNPQKKLQESGEIPPDFLRLMFYTLGDYRDILYSGDKENGSKYMLVEDIKNISEKIKSILNNENDAKTTAQQWWDKNAKHIWKGMICALTYEESGAIGGKPTEDPTVKEAFFGTQNGKPGPQNGTAATPTGTYEKTYKYDKVELKEQNGTEAKPIIASASSDTPTINNPKLTEFVVRPPYFRYLEEWGETFCRQRTRMLKDVKDNCRNSDNPGHHYCSGDGHDCTDKNHRHRNMFANLDCRPCYEQCRKYRKWIDMKFVEYHKQEKKYKDEYGKLTERNCSGSGDDNNCCEQIKKHSTAADFLKSLKHCKPGDDDGDTDNKLDFEEPLKTFGPLEYCKTCPPNKVNCRTRGRTDTKPCTPDNGNKWQSVFDKIRKNNENSTTINVEMVDRRGINIDKKFEQLFKESYLFKSVREQNWECKVINNDTDVCHLTNFNDKIDLNDYTTFKVFLEYWLEDFLYGYYLLKKKIDLCTQKEGKTCEEDSKNDCACVKKWVEQKSTQWGKIQEHFQKQKNANGDDIKSKVKFFFQQEPFESDLKKAKGNFESLEELETSLKCNDTDSSQKDIIECILKDLQKKIDDCKSQPGQKQQPCVDNPSPSGENSILDDENLDQTTIEIPGVCNTVEEPEETTKDKKEPKKEQVPEPSPKKKDTITCKTNKFKSTEPKIPMNCVEKIAKELQENFENDMDCILKQNITPIDCTNESKQSSPGNISCDLKIPLLCNNYAYTRNPCDNKGKNQFNVDREWKCYKIFRRHRENKGVCVPPRREIMCTKALEYMRTSNYSNTEKLLNIVLLTAAYEGKNLKEQWEKIKDRKIKRYELCDAMKYSFADLGDIIRGRDKYTDIRYTGRNSKKIEENLKKVFENIQKTNTYFQKEYPNLKTFRSAWWDANREYVWKAMTCSAPENFYFVKRGKGDGSDFEVLTFSEHIKCGHKEPPPVDDYIPQRLRWMTEWSEYFCKAMNKNIDEMKVECDKCTSGKCSNDTEGKFCIRCKEKCKSYSEFINKWKEQLETQSKSYKKLYEMSETYSSFSEDVKLFVKKLKENQKDCSVKNAFEYIHKTSNCVNYKFNENDGSSNIRSYAFEETPKSYKEACSCTLHSKNPLDNCPTDQNKDGCKELQTCTFCSKNDYDNNLDNWNAYLVLNSSDDNKGVLIPPRRRHLCTRPITAYNYRKGDKEILKKKLLTSAFSQGILLGKKFKEYSDKSLQSMKYSFADYADIIKGTDMMDNYSLNQLKNKLNELLKENNDNEILKHRENWWDKNKTHVWHAMLCGYHKGVNEPPQFGRSKKSQTVSLPEHSPTATANIPSNWCTVPTEDKTDQFLRWFKEWSEHFCTRRNEFYVKLETKCSKAKCEDGRIYPNECKILCEEYRNFIAQKKIQYDVQMYHYNKKYKNSQLNNKKGPDFFDNKCNGKCSCLSNHIDDKDNWKYVYDTYDNKNLKGICDCQKPEPPPPPLPPPPAVDPPQADEPFDPTILQTTIPFGIALALGSIAFLFLKVKENIYMWYIYVRSVWVCMCLDICICFIYIYVFIMEKEKKEKRKRNIGT</sequence>
<feature type="region of interest" description="Disordered" evidence="2">
    <location>
        <begin position="956"/>
        <end position="975"/>
    </location>
</feature>
<evidence type="ECO:0000256" key="1">
    <source>
        <dbReference type="SAM" id="Coils"/>
    </source>
</evidence>
<feature type="compositionally biased region" description="Acidic residues" evidence="2">
    <location>
        <begin position="662"/>
        <end position="684"/>
    </location>
</feature>
<dbReference type="FunFam" id="1.20.58.830:FF:000002">
    <property type="entry name" value="Erythrocyte membrane protein 1, PfEMP1"/>
    <property type="match status" value="1"/>
</dbReference>
<feature type="transmembrane region" description="Helical" evidence="3">
    <location>
        <begin position="2348"/>
        <end position="2371"/>
    </location>
</feature>
<dbReference type="InterPro" id="IPR008602">
    <property type="entry name" value="Duffy-antigen-binding"/>
</dbReference>
<feature type="domain" description="Duffy-antigen binding" evidence="5">
    <location>
        <begin position="1603"/>
        <end position="1791"/>
    </location>
</feature>
<dbReference type="InterPro" id="IPR004258">
    <property type="entry name" value="DBL"/>
</dbReference>
<evidence type="ECO:0000259" key="5">
    <source>
        <dbReference type="Pfam" id="PF05424"/>
    </source>
</evidence>
<feature type="domain" description="Duffy-binding-like" evidence="4">
    <location>
        <begin position="448"/>
        <end position="611"/>
    </location>
</feature>
<dbReference type="InterPro" id="IPR042202">
    <property type="entry name" value="Duffy-ag-bd_sf"/>
</dbReference>
<feature type="compositionally biased region" description="Basic and acidic residues" evidence="2">
    <location>
        <begin position="643"/>
        <end position="661"/>
    </location>
</feature>
<feature type="domain" description="Duffy-binding-like" evidence="7">
    <location>
        <begin position="1030"/>
        <end position="1177"/>
    </location>
</feature>
<feature type="domain" description="Duffy-binding-like" evidence="7">
    <location>
        <begin position="132"/>
        <end position="300"/>
    </location>
</feature>
<evidence type="ECO:0000256" key="3">
    <source>
        <dbReference type="SAM" id="Phobius"/>
    </source>
</evidence>
<name>A0A0L7LW95_PLAF4</name>
<dbReference type="SUPFAM" id="SSF140924">
    <property type="entry name" value="Duffy binding domain-like"/>
    <property type="match status" value="6"/>
</dbReference>
<feature type="domain" description="Duffy-binding-like" evidence="4">
    <location>
        <begin position="1293"/>
        <end position="1431"/>
    </location>
</feature>
<keyword evidence="3" id="KW-1133">Transmembrane helix</keyword>
<evidence type="ECO:0000259" key="7">
    <source>
        <dbReference type="Pfam" id="PF22672"/>
    </source>
</evidence>
<evidence type="ECO:0000313" key="9">
    <source>
        <dbReference type="Proteomes" id="UP000054282"/>
    </source>
</evidence>
<feature type="compositionally biased region" description="Low complexity" evidence="2">
    <location>
        <begin position="773"/>
        <end position="784"/>
    </location>
</feature>
<dbReference type="GO" id="GO:0016020">
    <property type="term" value="C:membrane"/>
    <property type="evidence" value="ECO:0007669"/>
    <property type="project" value="InterPro"/>
</dbReference>
<feature type="region of interest" description="Disordered" evidence="2">
    <location>
        <begin position="763"/>
        <end position="785"/>
    </location>
</feature>
<dbReference type="Proteomes" id="UP000054282">
    <property type="component" value="Unassembled WGS sequence"/>
</dbReference>
<feature type="compositionally biased region" description="Basic and acidic residues" evidence="2">
    <location>
        <begin position="1472"/>
        <end position="1496"/>
    </location>
</feature>
<dbReference type="FunFam" id="1.20.58.830:FF:000004">
    <property type="entry name" value="Erythrocyte membrane protein 1, PfEMP1"/>
    <property type="match status" value="1"/>
</dbReference>
<dbReference type="OrthoDB" id="10495164at2759"/>
<dbReference type="Pfam" id="PF22672">
    <property type="entry name" value="DBL_C"/>
    <property type="match status" value="2"/>
</dbReference>
<dbReference type="Gene3D" id="1.20.58.1930">
    <property type="match status" value="1"/>
</dbReference>
<gene>
    <name evidence="8" type="ORF">PFDG_00185</name>
</gene>
<dbReference type="GO" id="GO:0046789">
    <property type="term" value="F:host cell surface receptor binding"/>
    <property type="evidence" value="ECO:0007669"/>
    <property type="project" value="InterPro"/>
</dbReference>
<feature type="coiled-coil region" evidence="1">
    <location>
        <begin position="531"/>
        <end position="567"/>
    </location>
</feature>
<dbReference type="FunFam" id="1.20.58.1930:FF:000001">
    <property type="entry name" value="Erythrocyte membrane protein 1, PfEMP1"/>
    <property type="match status" value="1"/>
</dbReference>
<proteinExistence type="predicted"/>
<evidence type="ECO:0000259" key="6">
    <source>
        <dbReference type="Pfam" id="PF18562"/>
    </source>
</evidence>
<feature type="domain" description="Duffy-antigen binding" evidence="5">
    <location>
        <begin position="740"/>
        <end position="950"/>
    </location>
</feature>
<dbReference type="Pfam" id="PF18562">
    <property type="entry name" value="CIDR1_gamma"/>
    <property type="match status" value="1"/>
</dbReference>
<feature type="region of interest" description="Disordered" evidence="2">
    <location>
        <begin position="1424"/>
        <end position="1449"/>
    </location>
</feature>
<reference evidence="9" key="1">
    <citation type="submission" date="2006-09" db="EMBL/GenBank/DDBJ databases">
        <title>Annotation of Plasmodium falciparum Dd2.</title>
        <authorList>
            <consortium name="The Broad Institute Genome Sequencing Platform"/>
            <person name="Volkman S.K."/>
            <person name="Neafsey D.E."/>
            <person name="Dash A.P."/>
            <person name="Chitnis C.E."/>
            <person name="Hartl D.L."/>
            <person name="Young S.K."/>
            <person name="Zeng Q."/>
            <person name="Koehrsen M."/>
            <person name="Alvarado L."/>
            <person name="Berlin A."/>
            <person name="Borenstein D."/>
            <person name="Chapman S.B."/>
            <person name="Chen Z."/>
            <person name="Engels R."/>
            <person name="Freedman E."/>
            <person name="Gellesch M."/>
            <person name="Goldberg J."/>
            <person name="Griggs A."/>
            <person name="Gujja S."/>
            <person name="Heilman E.R."/>
            <person name="Heiman D.I."/>
            <person name="Howarth C."/>
            <person name="Jen D."/>
            <person name="Larson L."/>
            <person name="Mehta T."/>
            <person name="Neiman D."/>
            <person name="Park D."/>
            <person name="Pearson M."/>
            <person name="Roberts A."/>
            <person name="Saif S."/>
            <person name="Shea T."/>
            <person name="Shenoy N."/>
            <person name="Sisk P."/>
            <person name="Stolte C."/>
            <person name="Sykes S."/>
            <person name="Walk T."/>
            <person name="White J."/>
            <person name="Yandava C."/>
            <person name="Haas B."/>
            <person name="Henn M.R."/>
            <person name="Nusbaum C."/>
            <person name="Birren B."/>
        </authorList>
    </citation>
    <scope>NUCLEOTIDE SEQUENCE [LARGE SCALE GENOMIC DNA]</scope>
</reference>
<evidence type="ECO:0000256" key="2">
    <source>
        <dbReference type="SAM" id="MobiDB-lite"/>
    </source>
</evidence>
<keyword evidence="3" id="KW-0812">Transmembrane</keyword>
<feature type="region of interest" description="Disordered" evidence="2">
    <location>
        <begin position="828"/>
        <end position="854"/>
    </location>
</feature>
<reference evidence="9" key="2">
    <citation type="submission" date="2006-09" db="EMBL/GenBank/DDBJ databases">
        <title>The genome sequence of Plasmodium falciparum Dd2.</title>
        <authorList>
            <consortium name="The Broad Institute Genome Sequencing Platform"/>
            <person name="Birren B."/>
            <person name="Lander E."/>
            <person name="Galagan J."/>
            <person name="Nusbaum C."/>
            <person name="Devon K."/>
            <person name="Henn M."/>
            <person name="Jaffe D."/>
            <person name="Butler J."/>
            <person name="Alvarez P."/>
            <person name="Gnerre S."/>
            <person name="Grabherr M."/>
            <person name="Kleber M."/>
            <person name="Mauceli E."/>
            <person name="Brockman W."/>
            <person name="MacCallum I.A."/>
            <person name="Rounsley S."/>
            <person name="Young S."/>
            <person name="LaButti K."/>
            <person name="Pushparaj V."/>
            <person name="DeCaprio D."/>
            <person name="Crawford M."/>
            <person name="Koehrsen M."/>
            <person name="Engels R."/>
            <person name="Montgomery P."/>
            <person name="Pearson M."/>
            <person name="Howarth C."/>
            <person name="Larson L."/>
            <person name="Luoma S."/>
            <person name="White J."/>
            <person name="Kodira C."/>
            <person name="Zeng Q."/>
            <person name="O'Leary S."/>
            <person name="Yandava C."/>
            <person name="Alvarado L."/>
            <person name="Wirth D."/>
            <person name="Volkman S."/>
            <person name="Hartl D."/>
        </authorList>
    </citation>
    <scope>NUCLEOTIDE SEQUENCE [LARGE SCALE GENOMIC DNA]</scope>
</reference>
<feature type="region of interest" description="Disordered" evidence="2">
    <location>
        <begin position="604"/>
        <end position="689"/>
    </location>
</feature>
<dbReference type="Pfam" id="PF03011">
    <property type="entry name" value="PFEMP"/>
    <property type="match status" value="2"/>
</dbReference>
<feature type="domain" description="Duffy-antigen binding" evidence="5">
    <location>
        <begin position="1"/>
        <end position="128"/>
    </location>
</feature>
<keyword evidence="3" id="KW-0472">Membrane</keyword>
<feature type="transmembrane region" description="Helical" evidence="3">
    <location>
        <begin position="2315"/>
        <end position="2336"/>
    </location>
</feature>
<feature type="compositionally biased region" description="Acidic residues" evidence="2">
    <location>
        <begin position="633"/>
        <end position="642"/>
    </location>
</feature>
<feature type="compositionally biased region" description="Polar residues" evidence="2">
    <location>
        <begin position="1427"/>
        <end position="1445"/>
    </location>
</feature>